<reference evidence="6" key="1">
    <citation type="journal article" date="2013" name="Genome Biol. Evol.">
        <title>Strikingly bacteria-like and gene-rich mitochondrial genomes throughout jakobid protists.</title>
        <authorList>
            <person name="Burger G."/>
            <person name="Gray M.W."/>
            <person name="Forget L."/>
            <person name="Lang B.F."/>
        </authorList>
    </citation>
    <scope>NUCLEOTIDE SEQUENCE</scope>
    <source>
        <strain evidence="6">ATCC PRA-185</strain>
    </source>
</reference>
<evidence type="ECO:0000256" key="2">
    <source>
        <dbReference type="ARBA" id="ARBA00022980"/>
    </source>
</evidence>
<evidence type="ECO:0000256" key="3">
    <source>
        <dbReference type="ARBA" id="ARBA00023274"/>
    </source>
</evidence>
<dbReference type="FunFam" id="3.90.930.12:FF:000001">
    <property type="entry name" value="50S ribosomal protein L6"/>
    <property type="match status" value="1"/>
</dbReference>
<dbReference type="GO" id="GO:1990904">
    <property type="term" value="C:ribonucleoprotein complex"/>
    <property type="evidence" value="ECO:0007669"/>
    <property type="project" value="UniProtKB-KW"/>
</dbReference>
<dbReference type="GO" id="GO:0005840">
    <property type="term" value="C:ribosome"/>
    <property type="evidence" value="ECO:0007669"/>
    <property type="project" value="UniProtKB-KW"/>
</dbReference>
<dbReference type="GO" id="GO:0003735">
    <property type="term" value="F:structural constituent of ribosome"/>
    <property type="evidence" value="ECO:0007669"/>
    <property type="project" value="InterPro"/>
</dbReference>
<dbReference type="Pfam" id="PF00347">
    <property type="entry name" value="Ribosomal_L6"/>
    <property type="match status" value="2"/>
</dbReference>
<dbReference type="InterPro" id="IPR036789">
    <property type="entry name" value="Ribosomal_uL6-like_a/b-dom_sf"/>
</dbReference>
<comment type="similarity">
    <text evidence="1 4">Belongs to the universal ribosomal protein uL6 family.</text>
</comment>
<evidence type="ECO:0000256" key="4">
    <source>
        <dbReference type="RuleBase" id="RU003869"/>
    </source>
</evidence>
<dbReference type="InterPro" id="IPR002358">
    <property type="entry name" value="Ribosomal_uL6_CS"/>
</dbReference>
<dbReference type="EMBL" id="KC353352">
    <property type="protein sequence ID" value="AGH23987.1"/>
    <property type="molecule type" value="Genomic_DNA"/>
</dbReference>
<dbReference type="InterPro" id="IPR000702">
    <property type="entry name" value="Ribosomal_uL6-like"/>
</dbReference>
<dbReference type="InterPro" id="IPR019906">
    <property type="entry name" value="Ribosomal_uL6_bac-type"/>
</dbReference>
<proteinExistence type="inferred from homology"/>
<keyword evidence="2 4" id="KW-0689">Ribosomal protein</keyword>
<keyword evidence="6" id="KW-0496">Mitochondrion</keyword>
<dbReference type="PANTHER" id="PTHR11655">
    <property type="entry name" value="60S/50S RIBOSOMAL PROTEIN L6/L9"/>
    <property type="match status" value="1"/>
</dbReference>
<dbReference type="SUPFAM" id="SSF56053">
    <property type="entry name" value="Ribosomal protein L6"/>
    <property type="match status" value="2"/>
</dbReference>
<dbReference type="PANTHER" id="PTHR11655:SF14">
    <property type="entry name" value="LARGE RIBOSOMAL SUBUNIT PROTEIN UL6M"/>
    <property type="match status" value="1"/>
</dbReference>
<feature type="domain" description="Large ribosomal subunit protein uL6 alpha-beta" evidence="5">
    <location>
        <begin position="92"/>
        <end position="166"/>
    </location>
</feature>
<evidence type="ECO:0000256" key="1">
    <source>
        <dbReference type="ARBA" id="ARBA00009356"/>
    </source>
</evidence>
<dbReference type="Gene3D" id="3.90.930.12">
    <property type="entry name" value="Ribosomal protein L6, alpha-beta domain"/>
    <property type="match status" value="2"/>
</dbReference>
<gene>
    <name evidence="6" type="primary">rpl6</name>
</gene>
<accession>M4Q992</accession>
<dbReference type="PRINTS" id="PR00059">
    <property type="entry name" value="RIBOSOMALL6"/>
</dbReference>
<evidence type="ECO:0000313" key="6">
    <source>
        <dbReference type="EMBL" id="AGH23987.1"/>
    </source>
</evidence>
<keyword evidence="3 4" id="KW-0687">Ribonucleoprotein</keyword>
<feature type="domain" description="Large ribosomal subunit protein uL6 alpha-beta" evidence="5">
    <location>
        <begin position="11"/>
        <end position="84"/>
    </location>
</feature>
<evidence type="ECO:0000259" key="5">
    <source>
        <dbReference type="Pfam" id="PF00347"/>
    </source>
</evidence>
<organism evidence="6">
    <name type="scientific">Andalucia godoyi</name>
    <name type="common">Flagellate</name>
    <dbReference type="NCBI Taxonomy" id="505711"/>
    <lineage>
        <taxon>Eukaryota</taxon>
        <taxon>Discoba</taxon>
        <taxon>Jakobida</taxon>
        <taxon>Andalucina</taxon>
        <taxon>Andaluciidae</taxon>
        <taxon>Andalucia</taxon>
    </lineage>
</organism>
<dbReference type="RefSeq" id="YP_007890493.1">
    <property type="nucleotide sequence ID" value="NC_021124.1"/>
</dbReference>
<dbReference type="NCBIfam" id="TIGR03654">
    <property type="entry name" value="L6_bact"/>
    <property type="match status" value="1"/>
</dbReference>
<dbReference type="GO" id="GO:0019843">
    <property type="term" value="F:rRNA binding"/>
    <property type="evidence" value="ECO:0007669"/>
    <property type="project" value="InterPro"/>
</dbReference>
<dbReference type="GO" id="GO:0006412">
    <property type="term" value="P:translation"/>
    <property type="evidence" value="ECO:0007669"/>
    <property type="project" value="InterPro"/>
</dbReference>
<protein>
    <submittedName>
        <fullName evidence="6">Ribosomal protein L6</fullName>
    </submittedName>
</protein>
<dbReference type="PIRSF" id="PIRSF002162">
    <property type="entry name" value="Ribosomal_L6"/>
    <property type="match status" value="1"/>
</dbReference>
<dbReference type="AlphaFoldDB" id="M4Q992"/>
<dbReference type="InterPro" id="IPR020040">
    <property type="entry name" value="Ribosomal_uL6_a/b-dom"/>
</dbReference>
<dbReference type="PROSITE" id="PS00525">
    <property type="entry name" value="RIBOSOMAL_L6_1"/>
    <property type="match status" value="1"/>
</dbReference>
<geneLocation type="mitochondrion" evidence="6"/>
<name>M4Q992_ANDGO</name>
<dbReference type="GeneID" id="15332828"/>
<sequence length="179" mass="20102">MSRIGKMPVSIPEGIEVIQRSEVLEIKGPLGELCLSFEAAKCLEVQIQDSMITLSPREQTKQARSLWGTYRSLLEQKMIGVSQGYVTNLELVGVGYKASREGNLLVLKVGYSHEIRHVIPEGITISCVKPTYLSIRGIDKQKVNLEAARLRAYKKPEPYKGKGILYENEKIKLKEGKKK</sequence>